<dbReference type="Gene3D" id="3.60.15.10">
    <property type="entry name" value="Ribonuclease Z/Hydroxyacylglutathione hydrolase-like"/>
    <property type="match status" value="1"/>
</dbReference>
<comment type="caution">
    <text evidence="2">The sequence shown here is derived from an EMBL/GenBank/DDBJ whole genome shotgun (WGS) entry which is preliminary data.</text>
</comment>
<reference evidence="2" key="1">
    <citation type="journal article" date="2021" name="PeerJ">
        <title>Extensive microbial diversity within the chicken gut microbiome revealed by metagenomics and culture.</title>
        <authorList>
            <person name="Gilroy R."/>
            <person name="Ravi A."/>
            <person name="Getino M."/>
            <person name="Pursley I."/>
            <person name="Horton D.L."/>
            <person name="Alikhan N.F."/>
            <person name="Baker D."/>
            <person name="Gharbi K."/>
            <person name="Hall N."/>
            <person name="Watson M."/>
            <person name="Adriaenssens E.M."/>
            <person name="Foster-Nyarko E."/>
            <person name="Jarju S."/>
            <person name="Secka A."/>
            <person name="Antonio M."/>
            <person name="Oren A."/>
            <person name="Chaudhuri R.R."/>
            <person name="La Ragione R."/>
            <person name="Hildebrand F."/>
            <person name="Pallen M.J."/>
        </authorList>
    </citation>
    <scope>NUCLEOTIDE SEQUENCE</scope>
    <source>
        <strain evidence="2">3436</strain>
    </source>
</reference>
<dbReference type="SUPFAM" id="SSF56281">
    <property type="entry name" value="Metallo-hydrolase/oxidoreductase"/>
    <property type="match status" value="1"/>
</dbReference>
<evidence type="ECO:0000313" key="3">
    <source>
        <dbReference type="Proteomes" id="UP000824031"/>
    </source>
</evidence>
<dbReference type="InterPro" id="IPR041712">
    <property type="entry name" value="DHPS-like_MBL-fold"/>
</dbReference>
<evidence type="ECO:0000313" key="2">
    <source>
        <dbReference type="EMBL" id="HIZ48913.1"/>
    </source>
</evidence>
<feature type="domain" description="Metallo-beta-lactamase" evidence="1">
    <location>
        <begin position="20"/>
        <end position="241"/>
    </location>
</feature>
<dbReference type="CDD" id="cd07713">
    <property type="entry name" value="DHPS-like_MBL-fold"/>
    <property type="match status" value="1"/>
</dbReference>
<organism evidence="2 3">
    <name type="scientific">Candidatus Gemmiger excrementavium</name>
    <dbReference type="NCBI Taxonomy" id="2838608"/>
    <lineage>
        <taxon>Bacteria</taxon>
        <taxon>Bacillati</taxon>
        <taxon>Bacillota</taxon>
        <taxon>Clostridia</taxon>
        <taxon>Eubacteriales</taxon>
        <taxon>Gemmiger</taxon>
    </lineage>
</organism>
<protein>
    <submittedName>
        <fullName evidence="2">MBL fold metallo-hydrolase</fullName>
    </submittedName>
</protein>
<dbReference type="GO" id="GO:0016740">
    <property type="term" value="F:transferase activity"/>
    <property type="evidence" value="ECO:0007669"/>
    <property type="project" value="TreeGrafter"/>
</dbReference>
<dbReference type="Pfam" id="PF00753">
    <property type="entry name" value="Lactamase_B"/>
    <property type="match status" value="1"/>
</dbReference>
<dbReference type="PANTHER" id="PTHR13754:SF13">
    <property type="entry name" value="METALLO-BETA-LACTAMASE SUPERFAMILY PROTEIN (AFU_ORTHOLOGUE AFUA_3G07630)"/>
    <property type="match status" value="1"/>
</dbReference>
<dbReference type="InterPro" id="IPR052926">
    <property type="entry name" value="Metallo-beta-lactamase_dom"/>
</dbReference>
<dbReference type="EMBL" id="DXBO01000134">
    <property type="protein sequence ID" value="HIZ48913.1"/>
    <property type="molecule type" value="Genomic_DNA"/>
</dbReference>
<reference evidence="2" key="2">
    <citation type="submission" date="2021-04" db="EMBL/GenBank/DDBJ databases">
        <authorList>
            <person name="Gilroy R."/>
        </authorList>
    </citation>
    <scope>NUCLEOTIDE SEQUENCE</scope>
    <source>
        <strain evidence="2">3436</strain>
    </source>
</reference>
<dbReference type="SMART" id="SM00849">
    <property type="entry name" value="Lactamase_B"/>
    <property type="match status" value="1"/>
</dbReference>
<evidence type="ECO:0000259" key="1">
    <source>
        <dbReference type="SMART" id="SM00849"/>
    </source>
</evidence>
<accession>A0A9D2F3D1</accession>
<dbReference type="InterPro" id="IPR001279">
    <property type="entry name" value="Metallo-B-lactamas"/>
</dbReference>
<dbReference type="AlphaFoldDB" id="A0A9D2F3D1"/>
<dbReference type="InterPro" id="IPR036866">
    <property type="entry name" value="RibonucZ/Hydroxyglut_hydro"/>
</dbReference>
<gene>
    <name evidence="2" type="ORF">H9810_09350</name>
</gene>
<proteinExistence type="predicted"/>
<dbReference type="PANTHER" id="PTHR13754">
    <property type="entry name" value="METALLO-BETA-LACTAMASE SUPERFAMILY PROTEIN"/>
    <property type="match status" value="1"/>
</dbReference>
<name>A0A9D2F3D1_9FIRM</name>
<dbReference type="Proteomes" id="UP000824031">
    <property type="component" value="Unassembled WGS sequence"/>
</dbReference>
<sequence length="271" mass="29859">MRIITLIENTPGAPGCAHEHGLSLYIETACHTLLLDTGATGAFADNAAALGLDLGRVDTVVLSHGHYDHSGGLLRLARLAPAAQIYMQRGAGRDFYHDDRYIGIDKAILDLPNLHLLDGDCRLDEELAVFAGVTGRRFWPRSNLALRVAGPDGKRVQDDFSHEQCLVVEQEGKHILLSGCAHNGILNILDRYRALYGADPDVAVSGFHMKQADPYTDEEWQIIEDTARELQTYHTLFYTGHCTGKPAQERLLALMGDQLRPLHSGQELCLP</sequence>